<comment type="similarity">
    <text evidence="3 10 13">Belongs to the IPP transferase family.</text>
</comment>
<evidence type="ECO:0000256" key="9">
    <source>
        <dbReference type="ARBA" id="ARBA00049563"/>
    </source>
</evidence>
<protein>
    <recommendedName>
        <fullName evidence="10">tRNA dimethylallyltransferase</fullName>
        <ecNumber evidence="10">2.5.1.75</ecNumber>
    </recommendedName>
    <alternativeName>
        <fullName evidence="10">Dimethylallyl diphosphate:tRNA dimethylallyltransferase</fullName>
        <shortName evidence="10">DMAPP:tRNA dimethylallyltransferase</shortName>
        <shortName evidence="10">DMATase</shortName>
    </alternativeName>
    <alternativeName>
        <fullName evidence="10">Isopentenyl-diphosphate:tRNA isopentenyltransferase</fullName>
        <shortName evidence="10">IPP transferase</shortName>
        <shortName evidence="10">IPPT</shortName>
        <shortName evidence="10">IPTase</shortName>
    </alternativeName>
</protein>
<dbReference type="EC" id="2.5.1.75" evidence="10"/>
<proteinExistence type="inferred from homology"/>
<keyword evidence="7 10" id="KW-0067">ATP-binding</keyword>
<dbReference type="NCBIfam" id="TIGR00174">
    <property type="entry name" value="miaA"/>
    <property type="match status" value="1"/>
</dbReference>
<evidence type="ECO:0000256" key="13">
    <source>
        <dbReference type="RuleBase" id="RU003785"/>
    </source>
</evidence>
<evidence type="ECO:0000256" key="10">
    <source>
        <dbReference type="HAMAP-Rule" id="MF_00185"/>
    </source>
</evidence>
<evidence type="ECO:0000313" key="14">
    <source>
        <dbReference type="EMBL" id="RQX14742.1"/>
    </source>
</evidence>
<feature type="region of interest" description="Interaction with substrate tRNA" evidence="10">
    <location>
        <begin position="73"/>
        <end position="76"/>
    </location>
</feature>
<feature type="binding site" evidence="10">
    <location>
        <begin position="48"/>
        <end position="55"/>
    </location>
    <ligand>
        <name>ATP</name>
        <dbReference type="ChEBI" id="CHEBI:30616"/>
    </ligand>
</feature>
<dbReference type="Gene3D" id="3.40.50.300">
    <property type="entry name" value="P-loop containing nucleotide triphosphate hydrolases"/>
    <property type="match status" value="1"/>
</dbReference>
<feature type="binding site" evidence="10">
    <location>
        <begin position="50"/>
        <end position="55"/>
    </location>
    <ligand>
        <name>substrate</name>
    </ligand>
</feature>
<accession>A0A3N9XPP2</accession>
<evidence type="ECO:0000256" key="3">
    <source>
        <dbReference type="ARBA" id="ARBA00005842"/>
    </source>
</evidence>
<organism evidence="14 15">
    <name type="scientific">Micromonospora arida</name>
    <dbReference type="NCBI Taxonomy" id="2203715"/>
    <lineage>
        <taxon>Bacteria</taxon>
        <taxon>Bacillati</taxon>
        <taxon>Actinomycetota</taxon>
        <taxon>Actinomycetes</taxon>
        <taxon>Micromonosporales</taxon>
        <taxon>Micromonosporaceae</taxon>
        <taxon>Micromonospora</taxon>
    </lineage>
</organism>
<keyword evidence="8 10" id="KW-0460">Magnesium</keyword>
<evidence type="ECO:0000256" key="4">
    <source>
        <dbReference type="ARBA" id="ARBA00022679"/>
    </source>
</evidence>
<dbReference type="OrthoDB" id="9776390at2"/>
<name>A0A3N9XPP2_9ACTN</name>
<comment type="caution">
    <text evidence="10">Lacks conserved residue(s) required for the propagation of feature annotation.</text>
</comment>
<dbReference type="Gene3D" id="1.10.20.140">
    <property type="match status" value="1"/>
</dbReference>
<dbReference type="Pfam" id="PF01715">
    <property type="entry name" value="IPPT"/>
    <property type="match status" value="1"/>
</dbReference>
<dbReference type="PANTHER" id="PTHR11088:SF60">
    <property type="entry name" value="TRNA DIMETHYLALLYLTRANSFERASE"/>
    <property type="match status" value="1"/>
</dbReference>
<feature type="site" description="Interaction with substrate tRNA" evidence="10">
    <location>
        <position position="139"/>
    </location>
</feature>
<evidence type="ECO:0000256" key="1">
    <source>
        <dbReference type="ARBA" id="ARBA00001946"/>
    </source>
</evidence>
<evidence type="ECO:0000256" key="7">
    <source>
        <dbReference type="ARBA" id="ARBA00022840"/>
    </source>
</evidence>
<dbReference type="EMBL" id="QGSY01000057">
    <property type="protein sequence ID" value="RQX14742.1"/>
    <property type="molecule type" value="Genomic_DNA"/>
</dbReference>
<reference evidence="14 15" key="1">
    <citation type="submission" date="2018-05" db="EMBL/GenBank/DDBJ databases">
        <title>Micromonospora from Atacama Desert.</title>
        <authorList>
            <person name="Carro L."/>
            <person name="Goodfellow M."/>
            <person name="Klenk H.-P."/>
        </authorList>
    </citation>
    <scope>NUCLEOTIDE SEQUENCE [LARGE SCALE GENOMIC DNA]</scope>
    <source>
        <strain evidence="14 15">LB32</strain>
    </source>
</reference>
<feature type="site" description="Interaction with substrate tRNA" evidence="10">
    <location>
        <position position="160"/>
    </location>
</feature>
<dbReference type="GO" id="GO:0005524">
    <property type="term" value="F:ATP binding"/>
    <property type="evidence" value="ECO:0007669"/>
    <property type="project" value="UniProtKB-UniRule"/>
</dbReference>
<keyword evidence="5 10" id="KW-0819">tRNA processing</keyword>
<dbReference type="AlphaFoldDB" id="A0A3N9XPP2"/>
<evidence type="ECO:0000256" key="5">
    <source>
        <dbReference type="ARBA" id="ARBA00022694"/>
    </source>
</evidence>
<dbReference type="InterPro" id="IPR039657">
    <property type="entry name" value="Dimethylallyltransferase"/>
</dbReference>
<evidence type="ECO:0000313" key="15">
    <source>
        <dbReference type="Proteomes" id="UP000266889"/>
    </source>
</evidence>
<gene>
    <name evidence="10" type="primary">miaA</name>
    <name evidence="14" type="ORF">DLJ58_00950</name>
</gene>
<dbReference type="SUPFAM" id="SSF52540">
    <property type="entry name" value="P-loop containing nucleoside triphosphate hydrolases"/>
    <property type="match status" value="1"/>
</dbReference>
<comment type="cofactor">
    <cofactor evidence="1 10">
        <name>Mg(2+)</name>
        <dbReference type="ChEBI" id="CHEBI:18420"/>
    </cofactor>
</comment>
<dbReference type="HAMAP" id="MF_00185">
    <property type="entry name" value="IPP_trans"/>
    <property type="match status" value="1"/>
</dbReference>
<keyword evidence="4 10" id="KW-0808">Transferase</keyword>
<dbReference type="GO" id="GO:0006400">
    <property type="term" value="P:tRNA modification"/>
    <property type="evidence" value="ECO:0007669"/>
    <property type="project" value="TreeGrafter"/>
</dbReference>
<evidence type="ECO:0000256" key="11">
    <source>
        <dbReference type="RuleBase" id="RU003783"/>
    </source>
</evidence>
<evidence type="ECO:0000256" key="8">
    <source>
        <dbReference type="ARBA" id="ARBA00022842"/>
    </source>
</evidence>
<dbReference type="InterPro" id="IPR018022">
    <property type="entry name" value="IPT"/>
</dbReference>
<sequence>MAGARRRGPRGRWWVARRVAARLRPLRGGLLRSVLGAGVTGTVVAVVGPTAAGKSALSIALAHALDGEVVNADSMQLYRGMDIGTAKLTLAERDGVPHHLLDIWEVTEPASVAEYQRLARAAVDDILSRGRVPLLVGGSGLYVRAVLERFEFPGTDAALRERLERELAEVGPAPLYARLRAADPVAAESILPGNGRRIVRALEVIELTGAPFAASLPQPTPYYPSVQLGVDLDTGLLDERIALRVDRMWADGLVPETRELVGRGLPEGRTASRALGYQQVLRLLAGELTEAQAHDETVRATRRFVRRQRSWFRRDPRIHWLDSTTPDLIGAALRLVPAAAR</sequence>
<dbReference type="FunFam" id="1.10.20.140:FF:000001">
    <property type="entry name" value="tRNA dimethylallyltransferase"/>
    <property type="match status" value="1"/>
</dbReference>
<dbReference type="Proteomes" id="UP000266889">
    <property type="component" value="Unassembled WGS sequence"/>
</dbReference>
<comment type="catalytic activity">
    <reaction evidence="9 10 11">
        <text>adenosine(37) in tRNA + dimethylallyl diphosphate = N(6)-dimethylallyladenosine(37) in tRNA + diphosphate</text>
        <dbReference type="Rhea" id="RHEA:26482"/>
        <dbReference type="Rhea" id="RHEA-COMP:10162"/>
        <dbReference type="Rhea" id="RHEA-COMP:10375"/>
        <dbReference type="ChEBI" id="CHEBI:33019"/>
        <dbReference type="ChEBI" id="CHEBI:57623"/>
        <dbReference type="ChEBI" id="CHEBI:74411"/>
        <dbReference type="ChEBI" id="CHEBI:74415"/>
        <dbReference type="EC" id="2.5.1.75"/>
    </reaction>
</comment>
<evidence type="ECO:0000256" key="12">
    <source>
        <dbReference type="RuleBase" id="RU003784"/>
    </source>
</evidence>
<comment type="subunit">
    <text evidence="10">Monomer.</text>
</comment>
<dbReference type="InterPro" id="IPR027417">
    <property type="entry name" value="P-loop_NTPase"/>
</dbReference>
<evidence type="ECO:0000256" key="6">
    <source>
        <dbReference type="ARBA" id="ARBA00022741"/>
    </source>
</evidence>
<keyword evidence="6 10" id="KW-0547">Nucleotide-binding</keyword>
<keyword evidence="15" id="KW-1185">Reference proteome</keyword>
<dbReference type="GO" id="GO:0052381">
    <property type="term" value="F:tRNA dimethylallyltransferase activity"/>
    <property type="evidence" value="ECO:0007669"/>
    <property type="project" value="UniProtKB-UniRule"/>
</dbReference>
<comment type="function">
    <text evidence="2 10 12">Catalyzes the transfer of a dimethylallyl group onto the adenine at position 37 in tRNAs that read codons beginning with uridine, leading to the formation of N6-(dimethylallyl)adenosine (i(6)A).</text>
</comment>
<evidence type="ECO:0000256" key="2">
    <source>
        <dbReference type="ARBA" id="ARBA00003213"/>
    </source>
</evidence>
<comment type="caution">
    <text evidence="14">The sequence shown here is derived from an EMBL/GenBank/DDBJ whole genome shotgun (WGS) entry which is preliminary data.</text>
</comment>
<dbReference type="PANTHER" id="PTHR11088">
    <property type="entry name" value="TRNA DIMETHYLALLYLTRANSFERASE"/>
    <property type="match status" value="1"/>
</dbReference>